<dbReference type="InterPro" id="IPR023616">
    <property type="entry name" value="Cyt_c_oxase-like_su1_dom"/>
</dbReference>
<comment type="catalytic activity">
    <reaction evidence="9">
        <text>4 Fe(II)-[cytochrome c] + O2 + 8 H(+)(in) = 4 Fe(III)-[cytochrome c] + 2 H2O + 4 H(+)(out)</text>
        <dbReference type="Rhea" id="RHEA:11436"/>
        <dbReference type="Rhea" id="RHEA-COMP:10350"/>
        <dbReference type="Rhea" id="RHEA-COMP:14399"/>
        <dbReference type="ChEBI" id="CHEBI:15377"/>
        <dbReference type="ChEBI" id="CHEBI:15378"/>
        <dbReference type="ChEBI" id="CHEBI:15379"/>
        <dbReference type="ChEBI" id="CHEBI:29033"/>
        <dbReference type="ChEBI" id="CHEBI:29034"/>
        <dbReference type="EC" id="7.1.1.9"/>
    </reaction>
</comment>
<keyword evidence="9 13" id="KW-0496">Mitochondrion</keyword>
<name>A0A516F004_SCHHA</name>
<gene>
    <name evidence="13" type="primary">COX1</name>
</gene>
<feature type="transmembrane region" description="Helical" evidence="11">
    <location>
        <begin position="386"/>
        <end position="410"/>
    </location>
</feature>
<dbReference type="Pfam" id="PF00115">
    <property type="entry name" value="COX1"/>
    <property type="match status" value="1"/>
</dbReference>
<geneLocation type="mitochondrion" evidence="13"/>
<dbReference type="GO" id="GO:0004129">
    <property type="term" value="F:cytochrome-c oxidase activity"/>
    <property type="evidence" value="ECO:0007669"/>
    <property type="project" value="UniProtKB-EC"/>
</dbReference>
<feature type="transmembrane region" description="Helical" evidence="11">
    <location>
        <begin position="327"/>
        <end position="345"/>
    </location>
</feature>
<dbReference type="GO" id="GO:0005743">
    <property type="term" value="C:mitochondrial inner membrane"/>
    <property type="evidence" value="ECO:0007669"/>
    <property type="project" value="UniProtKB-SubCell"/>
</dbReference>
<feature type="transmembrane region" description="Helical" evidence="11">
    <location>
        <begin position="239"/>
        <end position="258"/>
    </location>
</feature>
<dbReference type="GO" id="GO:0046872">
    <property type="term" value="F:metal ion binding"/>
    <property type="evidence" value="ECO:0007669"/>
    <property type="project" value="UniProtKB-KW"/>
</dbReference>
<feature type="transmembrane region" description="Helical" evidence="11">
    <location>
        <begin position="533"/>
        <end position="558"/>
    </location>
</feature>
<keyword evidence="9" id="KW-0679">Respiratory chain</keyword>
<dbReference type="PRINTS" id="PR01165">
    <property type="entry name" value="CYCOXIDASEI"/>
</dbReference>
<keyword evidence="9" id="KW-0408">Iron</keyword>
<feature type="transmembrane region" description="Helical" evidence="11">
    <location>
        <begin position="80"/>
        <end position="100"/>
    </location>
</feature>
<protein>
    <recommendedName>
        <fullName evidence="5 9">Cytochrome c oxidase subunit 1</fullName>
        <ecNumber evidence="9">7.1.1.9</ecNumber>
    </recommendedName>
</protein>
<evidence type="ECO:0000256" key="4">
    <source>
        <dbReference type="ARBA" id="ARBA00009578"/>
    </source>
</evidence>
<evidence type="ECO:0000256" key="7">
    <source>
        <dbReference type="ARBA" id="ARBA00022989"/>
    </source>
</evidence>
<dbReference type="InterPro" id="IPR036927">
    <property type="entry name" value="Cyt_c_oxase-like_su1_sf"/>
</dbReference>
<sequence length="602" mass="68100">MEETKKKKKKSVKKEVSTKKKKTSVGGSSGSGFWGKLLDLLKKLLGEFKKFVCLLFNFIIDSAYFFHFNLYNFTVLILDVFNSLVVDFCINVVGYGYWLISLDHKRISLIYVILGLWGGFIGLGLSLLIRLNLCDPYYNLVSLDVYNFLITNHGIAMIFFFLMPVLIGGFGNYFLPFFLYIDDLLLPRLNSFSLWLMIPSFFYMELSLYYGCGVGWTLYPPLSISENSGLGVDYLMFSLHLAGVSSLVGSINFISTIISRVNFKTSIIIWSYLFTSILLLLSLPVLAAGITMLLFDRNFGTAFFEPMGGGDPLLFQHLFWFFGHPEVYVLILPGFGIVSHICMSISNNDSSFGYYGLICAMASIVCLGSVVWAHHMFMVGLDYLTAIFFSSVTMIIGIPTGIKVFSWLYMLNSCGSRVWDPIVWWLVGFIFLFTIGGVTGIALSASSLDILFHDTWFVVAHFHYVLSLGSYSSVVIMLLWWWPFMIGYSVNKYLLQGHWLLSMVGFNLCFFPMHYLGIHGLPRRVSSYDCEYYWINVLSSIGGVLSITSAFVLFFILWESLSVCNRIIGLWGSGSCVTNVMVVPVPVHITYICGGKVWFNYK</sequence>
<feature type="transmembrane region" description="Helical" evidence="11">
    <location>
        <begin position="422"/>
        <end position="442"/>
    </location>
</feature>
<keyword evidence="9" id="KW-0186">Copper</keyword>
<evidence type="ECO:0000256" key="9">
    <source>
        <dbReference type="RuleBase" id="RU000369"/>
    </source>
</evidence>
<dbReference type="EMBL" id="MK253573">
    <property type="protein sequence ID" value="QDO72086.1"/>
    <property type="molecule type" value="Genomic_DNA"/>
</dbReference>
<comment type="cofactor">
    <cofactor evidence="1">
        <name>heme</name>
        <dbReference type="ChEBI" id="CHEBI:30413"/>
    </cofactor>
</comment>
<keyword evidence="9" id="KW-0999">Mitochondrion inner membrane</keyword>
<dbReference type="AlphaFoldDB" id="A0A516F004"/>
<comment type="subcellular location">
    <subcellularLocation>
        <location evidence="2">Membrane</location>
        <topology evidence="2">Multi-pass membrane protein</topology>
    </subcellularLocation>
    <subcellularLocation>
        <location evidence="9">Mitochondrion inner membrane</location>
        <topology evidence="9">Multi-pass membrane protein</topology>
    </subcellularLocation>
</comment>
<dbReference type="InterPro" id="IPR000883">
    <property type="entry name" value="Cyt_C_Oxase_1"/>
</dbReference>
<dbReference type="UniPathway" id="UPA00705"/>
<accession>A0A516F004</accession>
<evidence type="ECO:0000256" key="3">
    <source>
        <dbReference type="ARBA" id="ARBA00004673"/>
    </source>
</evidence>
<evidence type="ECO:0000313" key="13">
    <source>
        <dbReference type="EMBL" id="QDO72086.1"/>
    </source>
</evidence>
<keyword evidence="9" id="KW-0479">Metal-binding</keyword>
<feature type="transmembrane region" description="Helical" evidence="11">
    <location>
        <begin position="493"/>
        <end position="513"/>
    </location>
</feature>
<evidence type="ECO:0000256" key="10">
    <source>
        <dbReference type="SAM" id="MobiDB-lite"/>
    </source>
</evidence>
<evidence type="ECO:0000256" key="8">
    <source>
        <dbReference type="ARBA" id="ARBA00023136"/>
    </source>
</evidence>
<feature type="transmembrane region" description="Helical" evidence="11">
    <location>
        <begin position="270"/>
        <end position="295"/>
    </location>
</feature>
<keyword evidence="8 9" id="KW-0472">Membrane</keyword>
<organism evidence="13">
    <name type="scientific">Schistosoma haematobium</name>
    <name type="common">Blood fluke</name>
    <dbReference type="NCBI Taxonomy" id="6185"/>
    <lineage>
        <taxon>Eukaryota</taxon>
        <taxon>Metazoa</taxon>
        <taxon>Spiralia</taxon>
        <taxon>Lophotrochozoa</taxon>
        <taxon>Platyhelminthes</taxon>
        <taxon>Trematoda</taxon>
        <taxon>Digenea</taxon>
        <taxon>Strigeidida</taxon>
        <taxon>Schistosomatoidea</taxon>
        <taxon>Schistosomatidae</taxon>
        <taxon>Schistosoma</taxon>
    </lineage>
</organism>
<evidence type="ECO:0000256" key="11">
    <source>
        <dbReference type="SAM" id="Phobius"/>
    </source>
</evidence>
<reference evidence="13" key="1">
    <citation type="journal article" date="2019" name="Mol. Biol. Evol.">
        <title>Ancient hybridization and adaptive introgression of an invadolysin gene in schistosome parasites.</title>
        <authorList>
            <person name="Platt R.N."/>
            <person name="McDew-White M."/>
            <person name="Le Clec'h W."/>
            <person name="Chevalier F.D."/>
            <person name="Allan F."/>
            <person name="Emery A.M."/>
            <person name="Garba A."/>
            <person name="Hamidou A.A."/>
            <person name="Ame S.M."/>
            <person name="Webster J.P."/>
            <person name="Rollinson D."/>
            <person name="Webster B.L."/>
            <person name="Anderson T.J.C."/>
        </authorList>
    </citation>
    <scope>NUCLEOTIDE SEQUENCE</scope>
</reference>
<dbReference type="GO" id="GO:0015990">
    <property type="term" value="P:electron transport coupled proton transport"/>
    <property type="evidence" value="ECO:0007669"/>
    <property type="project" value="TreeGrafter"/>
</dbReference>
<proteinExistence type="inferred from homology"/>
<feature type="transmembrane region" description="Helical" evidence="11">
    <location>
        <begin position="153"/>
        <end position="180"/>
    </location>
</feature>
<dbReference type="GO" id="GO:0006123">
    <property type="term" value="P:mitochondrial electron transport, cytochrome c to oxygen"/>
    <property type="evidence" value="ECO:0007669"/>
    <property type="project" value="TreeGrafter"/>
</dbReference>
<dbReference type="PANTHER" id="PTHR10422">
    <property type="entry name" value="CYTOCHROME C OXIDASE SUBUNIT 1"/>
    <property type="match status" value="1"/>
</dbReference>
<keyword evidence="9" id="KW-0349">Heme</keyword>
<evidence type="ECO:0000256" key="5">
    <source>
        <dbReference type="ARBA" id="ARBA00015947"/>
    </source>
</evidence>
<feature type="compositionally biased region" description="Basic residues" evidence="10">
    <location>
        <begin position="1"/>
        <end position="12"/>
    </location>
</feature>
<feature type="transmembrane region" description="Helical" evidence="11">
    <location>
        <begin position="192"/>
        <end position="219"/>
    </location>
</feature>
<feature type="domain" description="Cytochrome oxidase subunit I profile" evidence="12">
    <location>
        <begin position="92"/>
        <end position="561"/>
    </location>
</feature>
<evidence type="ECO:0000256" key="2">
    <source>
        <dbReference type="ARBA" id="ARBA00004141"/>
    </source>
</evidence>
<dbReference type="EC" id="7.1.1.9" evidence="9"/>
<dbReference type="Gene3D" id="1.20.210.10">
    <property type="entry name" value="Cytochrome c oxidase-like, subunit I domain"/>
    <property type="match status" value="1"/>
</dbReference>
<evidence type="ECO:0000259" key="12">
    <source>
        <dbReference type="PROSITE" id="PS50855"/>
    </source>
</evidence>
<feature type="transmembrane region" description="Helical" evidence="11">
    <location>
        <begin position="462"/>
        <end position="481"/>
    </location>
</feature>
<comment type="function">
    <text evidence="9">Component of the cytochrome c oxidase, the last enzyme in the mitochondrial electron transport chain which drives oxidative phosphorylation. The respiratory chain contains 3 multisubunit complexes succinate dehydrogenase (complex II, CII), ubiquinol-cytochrome c oxidoreductase (cytochrome b-c1 complex, complex III, CIII) and cytochrome c oxidase (complex IV, CIV), that cooperate to transfer electrons derived from NADH and succinate to molecular oxygen, creating an electrochemical gradient over the inner membrane that drives transmembrane transport and the ATP synthase. Cytochrome c oxidase is the component of the respiratory chain that catalyzes the reduction of oxygen to water. Electrons originating from reduced cytochrome c in the intermembrane space (IMS) are transferred via the dinuclear copper A center (CU(A)) of subunit 2 and heme A of subunit 1 to the active site in subunit 1, a binuclear center (BNC) formed by heme A3 and copper B (CU(B)). The BNC reduces molecular oxygen to 2 water molecules using 4 electrons from cytochrome c in the IMS and 4 protons from the mitochondrial matrix.</text>
</comment>
<keyword evidence="7 11" id="KW-1133">Transmembrane helix</keyword>
<feature type="transmembrane region" description="Helical" evidence="11">
    <location>
        <begin position="51"/>
        <end position="68"/>
    </location>
</feature>
<feature type="transmembrane region" description="Helical" evidence="11">
    <location>
        <begin position="352"/>
        <end position="374"/>
    </location>
</feature>
<feature type="region of interest" description="Disordered" evidence="10">
    <location>
        <begin position="1"/>
        <end position="29"/>
    </location>
</feature>
<dbReference type="GO" id="GO:0020037">
    <property type="term" value="F:heme binding"/>
    <property type="evidence" value="ECO:0007669"/>
    <property type="project" value="InterPro"/>
</dbReference>
<dbReference type="PROSITE" id="PS50855">
    <property type="entry name" value="COX1"/>
    <property type="match status" value="1"/>
</dbReference>
<comment type="pathway">
    <text evidence="3 9">Energy metabolism; oxidative phosphorylation.</text>
</comment>
<dbReference type="PANTHER" id="PTHR10422:SF18">
    <property type="entry name" value="CYTOCHROME C OXIDASE SUBUNIT 1"/>
    <property type="match status" value="1"/>
</dbReference>
<keyword evidence="6 9" id="KW-0812">Transmembrane</keyword>
<feature type="transmembrane region" description="Helical" evidence="11">
    <location>
        <begin position="109"/>
        <end position="133"/>
    </location>
</feature>
<dbReference type="SUPFAM" id="SSF81442">
    <property type="entry name" value="Cytochrome c oxidase subunit I-like"/>
    <property type="match status" value="1"/>
</dbReference>
<keyword evidence="9" id="KW-0249">Electron transport</keyword>
<dbReference type="InterPro" id="IPR023615">
    <property type="entry name" value="Cyt_c_Oxase_su1_BS"/>
</dbReference>
<dbReference type="PROSITE" id="PS00077">
    <property type="entry name" value="COX1_CUB"/>
    <property type="match status" value="1"/>
</dbReference>
<comment type="similarity">
    <text evidence="4 9">Belongs to the heme-copper respiratory oxidase family.</text>
</comment>
<evidence type="ECO:0000256" key="1">
    <source>
        <dbReference type="ARBA" id="ARBA00001971"/>
    </source>
</evidence>
<evidence type="ECO:0000256" key="6">
    <source>
        <dbReference type="ARBA" id="ARBA00022692"/>
    </source>
</evidence>
<keyword evidence="9" id="KW-0813">Transport</keyword>